<evidence type="ECO:0000313" key="8">
    <source>
        <dbReference type="EMBL" id="CAB9530653.1"/>
    </source>
</evidence>
<evidence type="ECO:0000256" key="6">
    <source>
        <dbReference type="SAM" id="MobiDB-lite"/>
    </source>
</evidence>
<evidence type="ECO:0000259" key="7">
    <source>
        <dbReference type="PROSITE" id="PS51471"/>
    </source>
</evidence>
<keyword evidence="4" id="KW-0560">Oxidoreductase</keyword>
<dbReference type="PANTHER" id="PTHR10869">
    <property type="entry name" value="PROLYL 4-HYDROXYLASE ALPHA SUBUNIT"/>
    <property type="match status" value="1"/>
</dbReference>
<dbReference type="Pfam" id="PF13640">
    <property type="entry name" value="2OG-FeII_Oxy_3"/>
    <property type="match status" value="1"/>
</dbReference>
<keyword evidence="2" id="KW-0479">Metal-binding</keyword>
<evidence type="ECO:0000256" key="2">
    <source>
        <dbReference type="ARBA" id="ARBA00022723"/>
    </source>
</evidence>
<dbReference type="Proteomes" id="UP001153069">
    <property type="component" value="Unassembled WGS sequence"/>
</dbReference>
<comment type="caution">
    <text evidence="8">The sequence shown here is derived from an EMBL/GenBank/DDBJ whole genome shotgun (WGS) entry which is preliminary data.</text>
</comment>
<sequence>MSSPSPSTSTPTSTSPSTSGSVFRFVVKWILLPYLIGWFLSDYVPTEVADKVVGSIMATAGSSNHQVKKGTNVSSVFASATRSAASTTSNRELEEGYGDLCWQRFLASLDMNDAKSVQELQELQAKQAGQGDGEEGEAEKTGVKLVLHHNGNVQGCGSSWNFVGDLRTSLNQLAMGDEECPVAFTKYEVESILTSVFHQSMGASCFSQEADRHEWEGFLGYCDMGEPKTPILLDHKKLVPVSMDVITNNNNKKPETKTYLPCHFHSREGVRLTSFQKIVQRIVQAYQDNNNNNQECQQEPENEDPQQQPQQTCSTTAEQEKQVGVYAVPAGRVFMFAPAYVGEIFDLPHIQGADPSVPVYMKVLSVSPRVFDLFNYFTRDESAGLVEKAIRETSDSHRIKRSSTGASGYNINTRRTSESGFDTHGTIAQAVKRRCFSVLGFDEYIEGHSDGLQILRYNQTKAYTAHMDWIDDDGKQDHDYNSAAKGGNRYATILLYMTDLAEEDGGETVFVNAKPANDDGLTYKEALAELRNSEHGSLFKQNSWEEKMVARCRTSMAIRPNSARAVLFYSQHPNGEPDTASLHGGCPVITDTPKWAANLWVWNTPRAGFAGAPVNEKRMAAKKSKGETPSMPSDTPQQKHVQFQNSGKDPAFENAELFYMDQYWGRLGDGDSPHAVNSYEGQVWNIKVDGVIKKTFTVDKKPVQVYTI</sequence>
<comment type="cofactor">
    <cofactor evidence="1">
        <name>L-ascorbate</name>
        <dbReference type="ChEBI" id="CHEBI:38290"/>
    </cofactor>
</comment>
<reference evidence="8" key="1">
    <citation type="submission" date="2020-06" db="EMBL/GenBank/DDBJ databases">
        <authorList>
            <consortium name="Plant Systems Biology data submission"/>
        </authorList>
    </citation>
    <scope>NUCLEOTIDE SEQUENCE</scope>
    <source>
        <strain evidence="8">D6</strain>
    </source>
</reference>
<feature type="compositionally biased region" description="Polar residues" evidence="6">
    <location>
        <begin position="630"/>
        <end position="642"/>
    </location>
</feature>
<dbReference type="GO" id="GO:0005506">
    <property type="term" value="F:iron ion binding"/>
    <property type="evidence" value="ECO:0007669"/>
    <property type="project" value="InterPro"/>
</dbReference>
<dbReference type="EMBL" id="CAICTM010002974">
    <property type="protein sequence ID" value="CAB9530653.1"/>
    <property type="molecule type" value="Genomic_DNA"/>
</dbReference>
<evidence type="ECO:0000256" key="5">
    <source>
        <dbReference type="ARBA" id="ARBA00023004"/>
    </source>
</evidence>
<dbReference type="PROSITE" id="PS51471">
    <property type="entry name" value="FE2OG_OXY"/>
    <property type="match status" value="1"/>
</dbReference>
<dbReference type="OrthoDB" id="420380at2759"/>
<keyword evidence="5" id="KW-0408">Iron</keyword>
<dbReference type="AlphaFoldDB" id="A0A9N8I0Z0"/>
<keyword evidence="3" id="KW-0223">Dioxygenase</keyword>
<gene>
    <name evidence="8" type="ORF">SEMRO_2976_G341370.1</name>
</gene>
<evidence type="ECO:0000256" key="4">
    <source>
        <dbReference type="ARBA" id="ARBA00023002"/>
    </source>
</evidence>
<dbReference type="InterPro" id="IPR005123">
    <property type="entry name" value="Oxoglu/Fe-dep_dioxygenase_dom"/>
</dbReference>
<evidence type="ECO:0000256" key="3">
    <source>
        <dbReference type="ARBA" id="ARBA00022964"/>
    </source>
</evidence>
<feature type="region of interest" description="Disordered" evidence="6">
    <location>
        <begin position="621"/>
        <end position="642"/>
    </location>
</feature>
<organism evidence="8 9">
    <name type="scientific">Seminavis robusta</name>
    <dbReference type="NCBI Taxonomy" id="568900"/>
    <lineage>
        <taxon>Eukaryota</taxon>
        <taxon>Sar</taxon>
        <taxon>Stramenopiles</taxon>
        <taxon>Ochrophyta</taxon>
        <taxon>Bacillariophyta</taxon>
        <taxon>Bacillariophyceae</taxon>
        <taxon>Bacillariophycidae</taxon>
        <taxon>Naviculales</taxon>
        <taxon>Naviculaceae</taxon>
        <taxon>Seminavis</taxon>
    </lineage>
</organism>
<accession>A0A9N8I0Z0</accession>
<dbReference type="GO" id="GO:0005783">
    <property type="term" value="C:endoplasmic reticulum"/>
    <property type="evidence" value="ECO:0007669"/>
    <property type="project" value="TreeGrafter"/>
</dbReference>
<proteinExistence type="predicted"/>
<name>A0A9N8I0Z0_9STRA</name>
<dbReference type="PANTHER" id="PTHR10869:SF226">
    <property type="entry name" value="PROLYL 4-HYDROXYLASE ALPHA SUBUNIT DOMAIN-CONTAINING PROTEIN"/>
    <property type="match status" value="1"/>
</dbReference>
<dbReference type="GO" id="GO:0031418">
    <property type="term" value="F:L-ascorbic acid binding"/>
    <property type="evidence" value="ECO:0007669"/>
    <property type="project" value="InterPro"/>
</dbReference>
<protein>
    <submittedName>
        <fullName evidence="8">Probable prolyl 4-hydroxylase</fullName>
    </submittedName>
</protein>
<dbReference type="InterPro" id="IPR044862">
    <property type="entry name" value="Pro_4_hyd_alph_FE2OG_OXY"/>
</dbReference>
<keyword evidence="9" id="KW-1185">Reference proteome</keyword>
<dbReference type="InterPro" id="IPR045054">
    <property type="entry name" value="P4HA-like"/>
</dbReference>
<dbReference type="GO" id="GO:0004656">
    <property type="term" value="F:procollagen-proline 4-dioxygenase activity"/>
    <property type="evidence" value="ECO:0007669"/>
    <property type="project" value="TreeGrafter"/>
</dbReference>
<evidence type="ECO:0000256" key="1">
    <source>
        <dbReference type="ARBA" id="ARBA00001961"/>
    </source>
</evidence>
<dbReference type="SMART" id="SM00702">
    <property type="entry name" value="P4Hc"/>
    <property type="match status" value="1"/>
</dbReference>
<feature type="domain" description="Fe2OG dioxygenase" evidence="7">
    <location>
        <begin position="448"/>
        <end position="605"/>
    </location>
</feature>
<evidence type="ECO:0000313" key="9">
    <source>
        <dbReference type="Proteomes" id="UP001153069"/>
    </source>
</evidence>
<dbReference type="Gene3D" id="2.60.120.620">
    <property type="entry name" value="q2cbj1_9rhob like domain"/>
    <property type="match status" value="1"/>
</dbReference>
<dbReference type="InterPro" id="IPR006620">
    <property type="entry name" value="Pro_4_hyd_alph"/>
</dbReference>